<dbReference type="Gene3D" id="2.60.40.740">
    <property type="match status" value="1"/>
</dbReference>
<dbReference type="AlphaFoldDB" id="A0A1I5XLH3"/>
<evidence type="ECO:0000313" key="10">
    <source>
        <dbReference type="Proteomes" id="UP000182624"/>
    </source>
</evidence>
<keyword evidence="5" id="KW-1133">Transmembrane helix</keyword>
<proteinExistence type="predicted"/>
<feature type="transmembrane region" description="Helical" evidence="5">
    <location>
        <begin position="482"/>
        <end position="500"/>
    </location>
</feature>
<dbReference type="EMBL" id="FOXO01000034">
    <property type="protein sequence ID" value="SFQ32666.1"/>
    <property type="molecule type" value="Genomic_DNA"/>
</dbReference>
<evidence type="ECO:0000256" key="6">
    <source>
        <dbReference type="SAM" id="SignalP"/>
    </source>
</evidence>
<protein>
    <submittedName>
        <fullName evidence="9">LPXTG-motif cell wall anchor domain-containing protein</fullName>
    </submittedName>
</protein>
<organism evidence="9 10">
    <name type="scientific">Butyrivibrio proteoclasticus</name>
    <dbReference type="NCBI Taxonomy" id="43305"/>
    <lineage>
        <taxon>Bacteria</taxon>
        <taxon>Bacillati</taxon>
        <taxon>Bacillota</taxon>
        <taxon>Clostridia</taxon>
        <taxon>Lachnospirales</taxon>
        <taxon>Lachnospiraceae</taxon>
        <taxon>Butyrivibrio</taxon>
    </lineage>
</organism>
<evidence type="ECO:0000313" key="9">
    <source>
        <dbReference type="EMBL" id="SFQ32666.1"/>
    </source>
</evidence>
<dbReference type="NCBIfam" id="TIGR01167">
    <property type="entry name" value="LPXTG_anchor"/>
    <property type="match status" value="1"/>
</dbReference>
<dbReference type="RefSeq" id="WP_074891265.1">
    <property type="nucleotide sequence ID" value="NZ_FOXO01000034.1"/>
</dbReference>
<keyword evidence="3 6" id="KW-0732">Signal</keyword>
<dbReference type="Gene3D" id="2.60.40.10">
    <property type="entry name" value="Immunoglobulins"/>
    <property type="match status" value="1"/>
</dbReference>
<evidence type="ECO:0000256" key="1">
    <source>
        <dbReference type="ARBA" id="ARBA00022512"/>
    </source>
</evidence>
<name>A0A1I5XLH3_9FIRM</name>
<evidence type="ECO:0000256" key="3">
    <source>
        <dbReference type="ARBA" id="ARBA00022729"/>
    </source>
</evidence>
<evidence type="ECO:0000256" key="5">
    <source>
        <dbReference type="SAM" id="Phobius"/>
    </source>
</evidence>
<dbReference type="OrthoDB" id="2199792at2"/>
<keyword evidence="5" id="KW-0472">Membrane</keyword>
<evidence type="ECO:0000256" key="2">
    <source>
        <dbReference type="ARBA" id="ARBA00022525"/>
    </source>
</evidence>
<feature type="domain" description="SpaA-like prealbumin fold" evidence="8">
    <location>
        <begin position="326"/>
        <end position="426"/>
    </location>
</feature>
<keyword evidence="10" id="KW-1185">Reference proteome</keyword>
<dbReference type="Pfam" id="PF00746">
    <property type="entry name" value="Gram_pos_anchor"/>
    <property type="match status" value="1"/>
</dbReference>
<reference evidence="10" key="1">
    <citation type="submission" date="2016-10" db="EMBL/GenBank/DDBJ databases">
        <authorList>
            <person name="Varghese N."/>
            <person name="Submissions S."/>
        </authorList>
    </citation>
    <scope>NUCLEOTIDE SEQUENCE [LARGE SCALE GENOMIC DNA]</scope>
    <source>
        <strain evidence="10">P18</strain>
    </source>
</reference>
<keyword evidence="4" id="KW-0572">Peptidoglycan-anchor</keyword>
<keyword evidence="2" id="KW-0964">Secreted</keyword>
<accession>A0A1I5XLH3</accession>
<dbReference type="InterPro" id="IPR019931">
    <property type="entry name" value="LPXTG_anchor"/>
</dbReference>
<sequence>MKGLKKLLTGILAATMIMGASITAFAQDVSVASGNASITISNAAKGETYAIHKLFSATVTGTEGGSIAYTGDIPDSLSDYFTKDAYGNISATEAAYKNETELSADAVKAIKEWAETDTAVYTVVSDGSTLKFNNLDYGYYVVETSQGDQAITVNSTNPNATLVDKNSSTPNLLEKKVDDDNVYIGQTVNYTVEFETSNYDGAGEGAKQIVSYTIVDTLPEFLKNVTVTDITVDEDGDAKTTNDQTKLAVTQFNDNKELTIPWVDGATSLYKNGAHVFVTYSAVVTEKAAVDGAGNKNTVALKWTTTDNNPHEDEDKKEVTIFTYAFAVKKVDQAGNDLAGATFMFPFYVQATPDVDGAYIYAGKTAGEGLVNELTTATGDTKATIIVKGLPTDEKVAITESVAPNGYNRLTEEIEVTPVKTGQTTTKASWKLDKDGNIVDGSYTESTTDVTYENELIAATAKLVVNKTGSILPSTGGIGTTLFYIFGGVLIIAGVAYFIVRRKADAE</sequence>
<feature type="signal peptide" evidence="6">
    <location>
        <begin position="1"/>
        <end position="26"/>
    </location>
</feature>
<evidence type="ECO:0000259" key="8">
    <source>
        <dbReference type="Pfam" id="PF17802"/>
    </source>
</evidence>
<gene>
    <name evidence="9" type="ORF">SAMN04487928_13415</name>
</gene>
<keyword evidence="1" id="KW-0134">Cell wall</keyword>
<evidence type="ECO:0000256" key="4">
    <source>
        <dbReference type="ARBA" id="ARBA00023088"/>
    </source>
</evidence>
<keyword evidence="5" id="KW-0812">Transmembrane</keyword>
<dbReference type="InterPro" id="IPR013783">
    <property type="entry name" value="Ig-like_fold"/>
</dbReference>
<dbReference type="InterPro" id="IPR041033">
    <property type="entry name" value="SpaA_PFL_dom_1"/>
</dbReference>
<dbReference type="Proteomes" id="UP000182624">
    <property type="component" value="Unassembled WGS sequence"/>
</dbReference>
<dbReference type="Pfam" id="PF17802">
    <property type="entry name" value="SpaA"/>
    <property type="match status" value="1"/>
</dbReference>
<feature type="domain" description="Gram-positive cocci surface proteins LPxTG" evidence="7">
    <location>
        <begin position="472"/>
        <end position="503"/>
    </location>
</feature>
<feature type="chain" id="PRO_5010384896" evidence="6">
    <location>
        <begin position="27"/>
        <end position="507"/>
    </location>
</feature>
<evidence type="ECO:0000259" key="7">
    <source>
        <dbReference type="Pfam" id="PF00746"/>
    </source>
</evidence>